<evidence type="ECO:0000256" key="9">
    <source>
        <dbReference type="ARBA" id="ARBA00023163"/>
    </source>
</evidence>
<feature type="compositionally biased region" description="Low complexity" evidence="12">
    <location>
        <begin position="271"/>
        <end position="280"/>
    </location>
</feature>
<dbReference type="Proteomes" id="UP000052978">
    <property type="component" value="Unassembled WGS sequence"/>
</dbReference>
<dbReference type="InterPro" id="IPR001909">
    <property type="entry name" value="KRAB"/>
</dbReference>
<evidence type="ECO:0000256" key="4">
    <source>
        <dbReference type="ARBA" id="ARBA00022737"/>
    </source>
</evidence>
<evidence type="ECO:0000256" key="8">
    <source>
        <dbReference type="ARBA" id="ARBA00023125"/>
    </source>
</evidence>
<feature type="domain" description="C2H2-type" evidence="13">
    <location>
        <begin position="577"/>
        <end position="604"/>
    </location>
</feature>
<keyword evidence="6" id="KW-0862">Zinc</keyword>
<comment type="similarity">
    <text evidence="2">Belongs to the krueppel C2H2-type zinc-finger protein family.</text>
</comment>
<dbReference type="FunFam" id="3.30.160.60:FF:000185">
    <property type="entry name" value="zinc finger protein 319"/>
    <property type="match status" value="1"/>
</dbReference>
<dbReference type="FunFam" id="3.30.160.60:FF:000688">
    <property type="entry name" value="zinc finger protein 197 isoform X1"/>
    <property type="match status" value="1"/>
</dbReference>
<dbReference type="GO" id="GO:0008270">
    <property type="term" value="F:zinc ion binding"/>
    <property type="evidence" value="ECO:0007669"/>
    <property type="project" value="UniProtKB-KW"/>
</dbReference>
<feature type="domain" description="C2H2-type" evidence="13">
    <location>
        <begin position="689"/>
        <end position="716"/>
    </location>
</feature>
<feature type="domain" description="C2H2-type" evidence="13">
    <location>
        <begin position="633"/>
        <end position="660"/>
    </location>
</feature>
<dbReference type="InterPro" id="IPR036236">
    <property type="entry name" value="Znf_C2H2_sf"/>
</dbReference>
<feature type="region of interest" description="Disordered" evidence="12">
    <location>
        <begin position="259"/>
        <end position="280"/>
    </location>
</feature>
<keyword evidence="7" id="KW-0805">Transcription regulation</keyword>
<dbReference type="EMBL" id="KE164294">
    <property type="protein sequence ID" value="EPQ16737.1"/>
    <property type="molecule type" value="Genomic_DNA"/>
</dbReference>
<evidence type="ECO:0000256" key="12">
    <source>
        <dbReference type="SAM" id="MobiDB-lite"/>
    </source>
</evidence>
<evidence type="ECO:0000256" key="5">
    <source>
        <dbReference type="ARBA" id="ARBA00022771"/>
    </source>
</evidence>
<keyword evidence="5 11" id="KW-0863">Zinc-finger</keyword>
<evidence type="ECO:0000256" key="3">
    <source>
        <dbReference type="ARBA" id="ARBA00022723"/>
    </source>
</evidence>
<dbReference type="Pfam" id="PF00096">
    <property type="entry name" value="zf-C2H2"/>
    <property type="match status" value="11"/>
</dbReference>
<protein>
    <submittedName>
        <fullName evidence="15">Zinc finger protein 350</fullName>
    </submittedName>
</protein>
<dbReference type="Gene3D" id="6.10.140.140">
    <property type="match status" value="1"/>
</dbReference>
<dbReference type="CDD" id="cd07765">
    <property type="entry name" value="KRAB_A-box"/>
    <property type="match status" value="1"/>
</dbReference>
<dbReference type="Pfam" id="PF01352">
    <property type="entry name" value="KRAB"/>
    <property type="match status" value="1"/>
</dbReference>
<evidence type="ECO:0000256" key="10">
    <source>
        <dbReference type="ARBA" id="ARBA00023242"/>
    </source>
</evidence>
<feature type="domain" description="C2H2-type" evidence="13">
    <location>
        <begin position="745"/>
        <end position="767"/>
    </location>
</feature>
<dbReference type="InterPro" id="IPR013087">
    <property type="entry name" value="Znf_C2H2_type"/>
</dbReference>
<dbReference type="PROSITE" id="PS50157">
    <property type="entry name" value="ZINC_FINGER_C2H2_2"/>
    <property type="match status" value="14"/>
</dbReference>
<organism evidence="15 16">
    <name type="scientific">Myotis brandtii</name>
    <name type="common">Brandt's bat</name>
    <dbReference type="NCBI Taxonomy" id="109478"/>
    <lineage>
        <taxon>Eukaryota</taxon>
        <taxon>Metazoa</taxon>
        <taxon>Chordata</taxon>
        <taxon>Craniata</taxon>
        <taxon>Vertebrata</taxon>
        <taxon>Euteleostomi</taxon>
        <taxon>Mammalia</taxon>
        <taxon>Eutheria</taxon>
        <taxon>Laurasiatheria</taxon>
        <taxon>Chiroptera</taxon>
        <taxon>Yangochiroptera</taxon>
        <taxon>Vespertilionidae</taxon>
        <taxon>Myotis</taxon>
    </lineage>
</organism>
<keyword evidence="8" id="KW-0238">DNA-binding</keyword>
<dbReference type="FunFam" id="3.30.160.60:FF:000003">
    <property type="entry name" value="Zinc finger protein 3 homolog"/>
    <property type="match status" value="1"/>
</dbReference>
<keyword evidence="16" id="KW-1185">Reference proteome</keyword>
<dbReference type="Gene3D" id="3.30.160.60">
    <property type="entry name" value="Classic Zinc Finger"/>
    <property type="match status" value="14"/>
</dbReference>
<dbReference type="FunFam" id="3.30.160.60:FF:000848">
    <property type="entry name" value="Zinc finger protein 35"/>
    <property type="match status" value="1"/>
</dbReference>
<gene>
    <name evidence="15" type="ORF">D623_10004573</name>
</gene>
<keyword evidence="10" id="KW-0539">Nucleus</keyword>
<feature type="domain" description="C2H2-type" evidence="13">
    <location>
        <begin position="661"/>
        <end position="688"/>
    </location>
</feature>
<feature type="domain" description="C2H2-type" evidence="13">
    <location>
        <begin position="72"/>
        <end position="93"/>
    </location>
</feature>
<evidence type="ECO:0000256" key="1">
    <source>
        <dbReference type="ARBA" id="ARBA00004123"/>
    </source>
</evidence>
<feature type="domain" description="KRAB" evidence="14">
    <location>
        <begin position="357"/>
        <end position="428"/>
    </location>
</feature>
<name>S7Q7A2_MYOBR</name>
<evidence type="ECO:0000259" key="14">
    <source>
        <dbReference type="PROSITE" id="PS50805"/>
    </source>
</evidence>
<evidence type="ECO:0000259" key="13">
    <source>
        <dbReference type="PROSITE" id="PS50157"/>
    </source>
</evidence>
<dbReference type="eggNOG" id="KOG1721">
    <property type="taxonomic scope" value="Eukaryota"/>
</dbReference>
<feature type="domain" description="C2H2-type" evidence="13">
    <location>
        <begin position="150"/>
        <end position="177"/>
    </location>
</feature>
<evidence type="ECO:0000256" key="6">
    <source>
        <dbReference type="ARBA" id="ARBA00022833"/>
    </source>
</evidence>
<feature type="domain" description="C2H2-type" evidence="13">
    <location>
        <begin position="178"/>
        <end position="205"/>
    </location>
</feature>
<dbReference type="SMART" id="SM00355">
    <property type="entry name" value="ZnF_C2H2"/>
    <property type="match status" value="12"/>
</dbReference>
<proteinExistence type="inferred from homology"/>
<keyword evidence="4" id="KW-0677">Repeat</keyword>
<dbReference type="FunFam" id="3.30.160.60:FF:000016">
    <property type="entry name" value="zinc finger protein 37 homolog"/>
    <property type="match status" value="1"/>
</dbReference>
<dbReference type="InterPro" id="IPR036051">
    <property type="entry name" value="KRAB_dom_sf"/>
</dbReference>
<dbReference type="AlphaFoldDB" id="S7Q7A2"/>
<evidence type="ECO:0000313" key="16">
    <source>
        <dbReference type="Proteomes" id="UP000052978"/>
    </source>
</evidence>
<dbReference type="FunFam" id="3.30.160.60:FF:001727">
    <property type="entry name" value="Zinc finger protein 350"/>
    <property type="match status" value="1"/>
</dbReference>
<dbReference type="SUPFAM" id="SSF57667">
    <property type="entry name" value="beta-beta-alpha zinc fingers"/>
    <property type="match status" value="8"/>
</dbReference>
<dbReference type="FunFam" id="3.30.160.60:FF:000352">
    <property type="entry name" value="zinc finger protein 3 homolog"/>
    <property type="match status" value="1"/>
</dbReference>
<reference evidence="15 16" key="1">
    <citation type="journal article" date="2013" name="Nat. Commun.">
        <title>Genome analysis reveals insights into physiology and longevity of the Brandt's bat Myotis brandtii.</title>
        <authorList>
            <person name="Seim I."/>
            <person name="Fang X."/>
            <person name="Xiong Z."/>
            <person name="Lobanov A.V."/>
            <person name="Huang Z."/>
            <person name="Ma S."/>
            <person name="Feng Y."/>
            <person name="Turanov A.A."/>
            <person name="Zhu Y."/>
            <person name="Lenz T.L."/>
            <person name="Gerashchenko M.V."/>
            <person name="Fan D."/>
            <person name="Hee Yim S."/>
            <person name="Yao X."/>
            <person name="Jordan D."/>
            <person name="Xiong Y."/>
            <person name="Ma Y."/>
            <person name="Lyapunov A.N."/>
            <person name="Chen G."/>
            <person name="Kulakova O.I."/>
            <person name="Sun Y."/>
            <person name="Lee S.G."/>
            <person name="Bronson R.T."/>
            <person name="Moskalev A.A."/>
            <person name="Sunyaev S.R."/>
            <person name="Zhang G."/>
            <person name="Krogh A."/>
            <person name="Wang J."/>
            <person name="Gladyshev V.N."/>
        </authorList>
    </citation>
    <scope>NUCLEOTIDE SEQUENCE [LARGE SCALE GENOMIC DNA]</scope>
</reference>
<feature type="domain" description="C2H2-type" evidence="13">
    <location>
        <begin position="206"/>
        <end position="233"/>
    </location>
</feature>
<dbReference type="PANTHER" id="PTHR23235:SF142">
    <property type="entry name" value="ZINC FINGER PROTEIN 384"/>
    <property type="match status" value="1"/>
</dbReference>
<evidence type="ECO:0000256" key="2">
    <source>
        <dbReference type="ARBA" id="ARBA00006991"/>
    </source>
</evidence>
<dbReference type="PROSITE" id="PS50805">
    <property type="entry name" value="KRAB"/>
    <property type="match status" value="1"/>
</dbReference>
<feature type="domain" description="C2H2-type" evidence="13">
    <location>
        <begin position="122"/>
        <end position="149"/>
    </location>
</feature>
<dbReference type="PANTHER" id="PTHR23235">
    <property type="entry name" value="KRUEPPEL-LIKE TRANSCRIPTION FACTOR"/>
    <property type="match status" value="1"/>
</dbReference>
<dbReference type="FunFam" id="3.30.160.60:FF:002343">
    <property type="entry name" value="Zinc finger protein 33A"/>
    <property type="match status" value="5"/>
</dbReference>
<keyword evidence="3" id="KW-0479">Metal-binding</keyword>
<accession>S7Q7A2</accession>
<comment type="subcellular location">
    <subcellularLocation>
        <location evidence="1">Nucleus</location>
    </subcellularLocation>
</comment>
<dbReference type="PROSITE" id="PS00028">
    <property type="entry name" value="ZINC_FINGER_C2H2_1"/>
    <property type="match status" value="12"/>
</dbReference>
<feature type="domain" description="C2H2-type" evidence="13">
    <location>
        <begin position="234"/>
        <end position="261"/>
    </location>
</feature>
<feature type="domain" description="C2H2-type" evidence="13">
    <location>
        <begin position="717"/>
        <end position="744"/>
    </location>
</feature>
<keyword evidence="9" id="KW-0804">Transcription</keyword>
<feature type="domain" description="C2H2-type" evidence="13">
    <location>
        <begin position="549"/>
        <end position="576"/>
    </location>
</feature>
<evidence type="ECO:0000313" key="15">
    <source>
        <dbReference type="EMBL" id="EPQ16737.1"/>
    </source>
</evidence>
<dbReference type="SUPFAM" id="SSF109640">
    <property type="entry name" value="KRAB domain (Kruppel-associated box)"/>
    <property type="match status" value="1"/>
</dbReference>
<dbReference type="GO" id="GO:0000978">
    <property type="term" value="F:RNA polymerase II cis-regulatory region sequence-specific DNA binding"/>
    <property type="evidence" value="ECO:0007669"/>
    <property type="project" value="TreeGrafter"/>
</dbReference>
<dbReference type="FunFam" id="3.30.160.60:FF:000029">
    <property type="entry name" value="GLI family zinc finger 4"/>
    <property type="match status" value="1"/>
</dbReference>
<dbReference type="SMART" id="SM00349">
    <property type="entry name" value="KRAB"/>
    <property type="match status" value="1"/>
</dbReference>
<dbReference type="GO" id="GO:0000981">
    <property type="term" value="F:DNA-binding transcription factor activity, RNA polymerase II-specific"/>
    <property type="evidence" value="ECO:0007669"/>
    <property type="project" value="TreeGrafter"/>
</dbReference>
<evidence type="ECO:0000256" key="11">
    <source>
        <dbReference type="PROSITE-ProRule" id="PRU00042"/>
    </source>
</evidence>
<evidence type="ECO:0000256" key="7">
    <source>
        <dbReference type="ARBA" id="ARBA00023015"/>
    </source>
</evidence>
<feature type="domain" description="C2H2-type" evidence="13">
    <location>
        <begin position="605"/>
        <end position="632"/>
    </location>
</feature>
<sequence>MKSDLSLLNQRRDYEITLPIELTEVGKSFLQANSEKFQAEVKFQESQKLISTKSQLIKPLKREKAHVMGDGGKAFKKRICLTDHHITHTGEKPHQCSEYGKAFTIFMLTEQQRTNTREKPFFVCSNCGKGFLQNRDLIVHRRIHRGPKPCICNECGKGFVNKSNLTVHRRIHTGEKPYICNECGKGFIQKGDLIAHQRFHTGKTPFMCNECGKFFARPFGLIKHQRIHTGERPYSCGTCGQAFAYMPTLVRHEKKHLRRKHDSSVKATCPSSESPSSSQTSVVLQEINLINTVTMQVPTVVPQTVLNMSGPLANRNVVIVAQPVARGAPSGGLAQDSNLLNADITPLHSMELVQESLTFHDVAVDFTWEEWQLLGPEQKDLYTDVMLETYSHLVSVGCEASKPDLLSKLGNGEAPWTVAGEIHCGTRSEICKHDDNLREHLQNESLEQWHQRNTCENTAHESTNHSLLGQKHMFDSHGKNMKSDFSLLNRRRNYEIKTPTEYSKAGQSFLHANGEQFQAEIKFHESRKLLNTESQLVKPQKPQKRQKAHVCSDCGKAFKKKSCLTDHQVIHTGEKPHQCSEGGKAFSRNFMLTERQRTHTGEKPYKCSECGKAFLKKSLLNIHQRTHTGEKPFICTECGKGFTRNGDLVVHRRIHTGEKPCICKECGKGFIRMSNLTVHRRIHTGEKPYVCNECGKGFIQKGDLIAHQRFHTGKTPFVCSECGKFFSRKLSLIKHQRIHTTERPYTCNTCGEAFAYMSTLVTHKKIHPRATRGGPVKAILPRSENPSSSQASVVLQEINLVNTVTMPGPSVVPPTVLNMSGPLANRNVVTVGEPEARGAQDRNLLNAVSVVSPSVTNYVLLYVTGNQ</sequence>
<dbReference type="GO" id="GO:0005634">
    <property type="term" value="C:nucleus"/>
    <property type="evidence" value="ECO:0007669"/>
    <property type="project" value="UniProtKB-SubCell"/>
</dbReference>